<keyword evidence="2" id="KW-1185">Reference proteome</keyword>
<protein>
    <submittedName>
        <fullName evidence="1">Esterase</fullName>
    </submittedName>
</protein>
<comment type="caution">
    <text evidence="1">The sequence shown here is derived from an EMBL/GenBank/DDBJ whole genome shotgun (WGS) entry which is preliminary data.</text>
</comment>
<accession>A0A7K1FT52</accession>
<sequence length="248" mass="27605">MTRQEHHVIPGPGGHGDRDVVVHGHWGRPVIWFPAETGDAWEFERNGMLDAVRPAVDEGRITVFCVSAWNAQSWSARWKSQHDRALAHLDYEGWLTGGVLPFVRDRCGGRDDVALAGPSMGAFQAVLLGLRQAHLFHRVIAFSGGYDPWQWHAWGEGSAETYLTNPSDFLRHVGGEHLEHLRRSLQLTLVVGSGQWEDTTGALASTRSLAAVLADKGIPHDLHVWGPEWPHDWVSWRAQAAVYLPQLG</sequence>
<dbReference type="SUPFAM" id="SSF53474">
    <property type="entry name" value="alpha/beta-Hydrolases"/>
    <property type="match status" value="1"/>
</dbReference>
<evidence type="ECO:0000313" key="2">
    <source>
        <dbReference type="Proteomes" id="UP000460221"/>
    </source>
</evidence>
<dbReference type="AlphaFoldDB" id="A0A7K1FT52"/>
<dbReference type="InterPro" id="IPR029058">
    <property type="entry name" value="AB_hydrolase_fold"/>
</dbReference>
<dbReference type="InterPro" id="IPR000801">
    <property type="entry name" value="Esterase-like"/>
</dbReference>
<gene>
    <name evidence="1" type="ORF">GIS00_25730</name>
</gene>
<reference evidence="1 2" key="1">
    <citation type="submission" date="2019-11" db="EMBL/GenBank/DDBJ databases">
        <authorList>
            <person name="Jiang L.-Q."/>
        </authorList>
    </citation>
    <scope>NUCLEOTIDE SEQUENCE [LARGE SCALE GENOMIC DNA]</scope>
    <source>
        <strain evidence="1 2">YIM 132087</strain>
    </source>
</reference>
<name>A0A7K1FT52_9ACTN</name>
<dbReference type="Proteomes" id="UP000460221">
    <property type="component" value="Unassembled WGS sequence"/>
</dbReference>
<dbReference type="Pfam" id="PF00756">
    <property type="entry name" value="Esterase"/>
    <property type="match status" value="1"/>
</dbReference>
<proteinExistence type="predicted"/>
<evidence type="ECO:0000313" key="1">
    <source>
        <dbReference type="EMBL" id="MTD17336.1"/>
    </source>
</evidence>
<dbReference type="EMBL" id="WLYK01000018">
    <property type="protein sequence ID" value="MTD17336.1"/>
    <property type="molecule type" value="Genomic_DNA"/>
</dbReference>
<organism evidence="1 2">
    <name type="scientific">Nakamurella alba</name>
    <dbReference type="NCBI Taxonomy" id="2665158"/>
    <lineage>
        <taxon>Bacteria</taxon>
        <taxon>Bacillati</taxon>
        <taxon>Actinomycetota</taxon>
        <taxon>Actinomycetes</taxon>
        <taxon>Nakamurellales</taxon>
        <taxon>Nakamurellaceae</taxon>
        <taxon>Nakamurella</taxon>
    </lineage>
</organism>
<dbReference type="Gene3D" id="3.40.50.1820">
    <property type="entry name" value="alpha/beta hydrolase"/>
    <property type="match status" value="1"/>
</dbReference>